<dbReference type="PATRIC" id="fig|87541.4.peg.34"/>
<evidence type="ECO:0000313" key="4">
    <source>
        <dbReference type="Proteomes" id="UP000070422"/>
    </source>
</evidence>
<feature type="transmembrane region" description="Helical" evidence="2">
    <location>
        <begin position="12"/>
        <end position="30"/>
    </location>
</feature>
<keyword evidence="2" id="KW-0812">Transmembrane</keyword>
<evidence type="ECO:0000313" key="3">
    <source>
        <dbReference type="EMBL" id="KXB38282.1"/>
    </source>
</evidence>
<accession>A0A133Y4Z1</accession>
<name>A0A133Y4Z1_9LACT</name>
<keyword evidence="2" id="KW-0472">Membrane</keyword>
<evidence type="ECO:0000256" key="2">
    <source>
        <dbReference type="SAM" id="Phobius"/>
    </source>
</evidence>
<feature type="compositionally biased region" description="Basic and acidic residues" evidence="1">
    <location>
        <begin position="284"/>
        <end position="309"/>
    </location>
</feature>
<feature type="compositionally biased region" description="Low complexity" evidence="1">
    <location>
        <begin position="320"/>
        <end position="334"/>
    </location>
</feature>
<dbReference type="Proteomes" id="UP000070422">
    <property type="component" value="Unassembled WGS sequence"/>
</dbReference>
<organism evidence="3 4">
    <name type="scientific">Aerococcus christensenii</name>
    <dbReference type="NCBI Taxonomy" id="87541"/>
    <lineage>
        <taxon>Bacteria</taxon>
        <taxon>Bacillati</taxon>
        <taxon>Bacillota</taxon>
        <taxon>Bacilli</taxon>
        <taxon>Lactobacillales</taxon>
        <taxon>Aerococcaceae</taxon>
        <taxon>Aerococcus</taxon>
    </lineage>
</organism>
<feature type="region of interest" description="Disordered" evidence="1">
    <location>
        <begin position="284"/>
        <end position="372"/>
    </location>
</feature>
<dbReference type="EMBL" id="LSCQ01000007">
    <property type="protein sequence ID" value="KXB38282.1"/>
    <property type="molecule type" value="Genomic_DNA"/>
</dbReference>
<dbReference type="AlphaFoldDB" id="A0A133Y4Z1"/>
<sequence length="372" mass="41815">MNASSQQQKKIALIATLVTLILVSVIYYVGQVKGKETWRNDQTQVAEKQEDKNPMTFEQTRQKAKVSDYLAYLKAQGQIPKVTFVNTKSKMLEGMTQSLNQFKKEDLKDLVVKVDDLKNYNSKDLLASSWIKNFPKEKSHLLVLPLPTVDDYHDGISMEDSVEILEHIYAQIRVDSPETNILFVHLPSLTQADHSDEKYGEYVNKVSEALKNKGYNVLDISQNFERAAKEAKGDLYEAEGTFTDKGLQVLKSEFEKALLEQEFDFSRGYKGDNEDCQQLEEKLAQKKAEEESRKAEQASAQEAEKEKQQAVRQSQESAVSRQPLQSQAQAAPSPNGIYSPNRGGAVYQHPVPVNPPTGAQSIGGQSAPVRQR</sequence>
<evidence type="ECO:0000256" key="1">
    <source>
        <dbReference type="SAM" id="MobiDB-lite"/>
    </source>
</evidence>
<keyword evidence="2" id="KW-1133">Transmembrane helix</keyword>
<gene>
    <name evidence="3" type="ORF">HMPREF3187_00034</name>
</gene>
<reference evidence="3 4" key="1">
    <citation type="submission" date="2016-01" db="EMBL/GenBank/DDBJ databases">
        <authorList>
            <person name="Oliw E.H."/>
        </authorList>
    </citation>
    <scope>NUCLEOTIDE SEQUENCE [LARGE SCALE GENOMIC DNA]</scope>
    <source>
        <strain evidence="3 4">KA00635</strain>
    </source>
</reference>
<protein>
    <submittedName>
        <fullName evidence="3">Uncharacterized protein</fullName>
    </submittedName>
</protein>
<dbReference type="OrthoDB" id="10014818at2"/>
<dbReference type="RefSeq" id="WP_060936257.1">
    <property type="nucleotide sequence ID" value="NZ_JASOZP010000023.1"/>
</dbReference>
<proteinExistence type="predicted"/>
<comment type="caution">
    <text evidence="3">The sequence shown here is derived from an EMBL/GenBank/DDBJ whole genome shotgun (WGS) entry which is preliminary data.</text>
</comment>